<dbReference type="EMBL" id="GBXM01099589">
    <property type="protein sequence ID" value="JAH08988.1"/>
    <property type="molecule type" value="Transcribed_RNA"/>
</dbReference>
<proteinExistence type="predicted"/>
<reference evidence="1" key="1">
    <citation type="submission" date="2014-11" db="EMBL/GenBank/DDBJ databases">
        <authorList>
            <person name="Amaro Gonzalez C."/>
        </authorList>
    </citation>
    <scope>NUCLEOTIDE SEQUENCE</scope>
</reference>
<protein>
    <submittedName>
        <fullName evidence="1">Uncharacterized protein</fullName>
    </submittedName>
</protein>
<reference evidence="1" key="2">
    <citation type="journal article" date="2015" name="Fish Shellfish Immunol.">
        <title>Early steps in the European eel (Anguilla anguilla)-Vibrio vulnificus interaction in the gills: Role of the RtxA13 toxin.</title>
        <authorList>
            <person name="Callol A."/>
            <person name="Pajuelo D."/>
            <person name="Ebbesson L."/>
            <person name="Teles M."/>
            <person name="MacKenzie S."/>
            <person name="Amaro C."/>
        </authorList>
    </citation>
    <scope>NUCLEOTIDE SEQUENCE</scope>
</reference>
<evidence type="ECO:0000313" key="1">
    <source>
        <dbReference type="EMBL" id="JAH08988.1"/>
    </source>
</evidence>
<name>A0A0E9PYN9_ANGAN</name>
<accession>A0A0E9PYN9</accession>
<dbReference type="AlphaFoldDB" id="A0A0E9PYN9"/>
<organism evidence="1">
    <name type="scientific">Anguilla anguilla</name>
    <name type="common">European freshwater eel</name>
    <name type="synonym">Muraena anguilla</name>
    <dbReference type="NCBI Taxonomy" id="7936"/>
    <lineage>
        <taxon>Eukaryota</taxon>
        <taxon>Metazoa</taxon>
        <taxon>Chordata</taxon>
        <taxon>Craniata</taxon>
        <taxon>Vertebrata</taxon>
        <taxon>Euteleostomi</taxon>
        <taxon>Actinopterygii</taxon>
        <taxon>Neopterygii</taxon>
        <taxon>Teleostei</taxon>
        <taxon>Anguilliformes</taxon>
        <taxon>Anguillidae</taxon>
        <taxon>Anguilla</taxon>
    </lineage>
</organism>
<sequence>MPDLNVHAVTEVDKTPAHLLGHGKERAVNGGQATPASGAVPQWIHDQLNTVYSAEG</sequence>